<proteinExistence type="predicted"/>
<feature type="transmembrane region" description="Helical" evidence="2">
    <location>
        <begin position="103"/>
        <end position="133"/>
    </location>
</feature>
<accession>A0A7S4JL95</accession>
<evidence type="ECO:0000256" key="2">
    <source>
        <dbReference type="SAM" id="Phobius"/>
    </source>
</evidence>
<keyword evidence="2" id="KW-0812">Transmembrane</keyword>
<dbReference type="EMBL" id="HBKQ01042866">
    <property type="protein sequence ID" value="CAE2267039.1"/>
    <property type="molecule type" value="Transcribed_RNA"/>
</dbReference>
<sequence length="289" mass="32486">MAFPRHGRSRGKDANTWSKLYALPKFLELFVSVDHFAIWRRHIAWSKHDGDKLRDHMVQRFASNMVFMALLLGSDVAVLFSPSNPSEIMRQRLVAGEHGTLDFWAGLFVCISMFLCLCTILATFTAWAIISAVSGENAHCVIRSSIGLHATQLPSRIIVAAIYSFVVWAILFMFILVPLGWAIAIVAVSILVILHIVSTYSALGRLVMYTSAMSNDRIFELRTEETMLPFDLLETLVDKSEEERKAGTPVTEQYRREHVSISRNGALPDLESGVELRQRKEKAQDSSQG</sequence>
<organism evidence="3">
    <name type="scientific">Odontella aurita</name>
    <dbReference type="NCBI Taxonomy" id="265563"/>
    <lineage>
        <taxon>Eukaryota</taxon>
        <taxon>Sar</taxon>
        <taxon>Stramenopiles</taxon>
        <taxon>Ochrophyta</taxon>
        <taxon>Bacillariophyta</taxon>
        <taxon>Mediophyceae</taxon>
        <taxon>Biddulphiophycidae</taxon>
        <taxon>Eupodiscales</taxon>
        <taxon>Odontellaceae</taxon>
        <taxon>Odontella</taxon>
    </lineage>
</organism>
<feature type="transmembrane region" description="Helical" evidence="2">
    <location>
        <begin position="181"/>
        <end position="203"/>
    </location>
</feature>
<reference evidence="3" key="1">
    <citation type="submission" date="2021-01" db="EMBL/GenBank/DDBJ databases">
        <authorList>
            <person name="Corre E."/>
            <person name="Pelletier E."/>
            <person name="Niang G."/>
            <person name="Scheremetjew M."/>
            <person name="Finn R."/>
            <person name="Kale V."/>
            <person name="Holt S."/>
            <person name="Cochrane G."/>
            <person name="Meng A."/>
            <person name="Brown T."/>
            <person name="Cohen L."/>
        </authorList>
    </citation>
    <scope>NUCLEOTIDE SEQUENCE</scope>
    <source>
        <strain evidence="3">Isolate 1302-5</strain>
    </source>
</reference>
<evidence type="ECO:0000256" key="1">
    <source>
        <dbReference type="SAM" id="MobiDB-lite"/>
    </source>
</evidence>
<evidence type="ECO:0000313" key="3">
    <source>
        <dbReference type="EMBL" id="CAE2267039.1"/>
    </source>
</evidence>
<keyword evidence="2" id="KW-0472">Membrane</keyword>
<keyword evidence="2" id="KW-1133">Transmembrane helix</keyword>
<feature type="region of interest" description="Disordered" evidence="1">
    <location>
        <begin position="243"/>
        <end position="289"/>
    </location>
</feature>
<dbReference type="AlphaFoldDB" id="A0A7S4JL95"/>
<gene>
    <name evidence="3" type="ORF">OAUR00152_LOCUS29513</name>
</gene>
<name>A0A7S4JL95_9STRA</name>
<feature type="transmembrane region" description="Helical" evidence="2">
    <location>
        <begin position="61"/>
        <end position="83"/>
    </location>
</feature>
<feature type="transmembrane region" description="Helical" evidence="2">
    <location>
        <begin position="153"/>
        <end position="175"/>
    </location>
</feature>
<feature type="compositionally biased region" description="Basic and acidic residues" evidence="1">
    <location>
        <begin position="274"/>
        <end position="289"/>
    </location>
</feature>
<protein>
    <submittedName>
        <fullName evidence="3">Uncharacterized protein</fullName>
    </submittedName>
</protein>